<dbReference type="Pfam" id="PF10135">
    <property type="entry name" value="Rod-binding"/>
    <property type="match status" value="1"/>
</dbReference>
<dbReference type="OrthoDB" id="5324665at2"/>
<comment type="caution">
    <text evidence="2">The sequence shown here is derived from an EMBL/GenBank/DDBJ whole genome shotgun (WGS) entry which is preliminary data.</text>
</comment>
<protein>
    <recommendedName>
        <fullName evidence="1">Flagellar protein FlgJ N-terminal domain-containing protein</fullName>
    </recommendedName>
</protein>
<reference evidence="2 3" key="1">
    <citation type="submission" date="2018-04" db="EMBL/GenBank/DDBJ databases">
        <title>Novel Campyloabacter and Helicobacter Species and Strains.</title>
        <authorList>
            <person name="Mannion A.J."/>
            <person name="Shen Z."/>
            <person name="Fox J.G."/>
        </authorList>
    </citation>
    <scope>NUCLEOTIDE SEQUENCE [LARGE SCALE GENOMIC DNA]</scope>
    <source>
        <strain evidence="2 3">MIT 17-337</strain>
    </source>
</reference>
<name>A0A3D8IHI6_9HELI</name>
<dbReference type="InterPro" id="IPR019301">
    <property type="entry name" value="Flagellar_prot_FlgJ_N"/>
</dbReference>
<dbReference type="Proteomes" id="UP000256379">
    <property type="component" value="Unassembled WGS sequence"/>
</dbReference>
<evidence type="ECO:0000313" key="2">
    <source>
        <dbReference type="EMBL" id="RDU64041.1"/>
    </source>
</evidence>
<dbReference type="RefSeq" id="WP_115543510.1">
    <property type="nucleotide sequence ID" value="NZ_NXLQ01000021.1"/>
</dbReference>
<dbReference type="EMBL" id="NXLQ01000021">
    <property type="protein sequence ID" value="RDU64041.1"/>
    <property type="molecule type" value="Genomic_DNA"/>
</dbReference>
<keyword evidence="3" id="KW-1185">Reference proteome</keyword>
<feature type="domain" description="Flagellar protein FlgJ N-terminal" evidence="1">
    <location>
        <begin position="64"/>
        <end position="98"/>
    </location>
</feature>
<evidence type="ECO:0000313" key="3">
    <source>
        <dbReference type="Proteomes" id="UP000256379"/>
    </source>
</evidence>
<organism evidence="2 3">
    <name type="scientific">Helicobacter didelphidarum</name>
    <dbReference type="NCBI Taxonomy" id="2040648"/>
    <lineage>
        <taxon>Bacteria</taxon>
        <taxon>Pseudomonadati</taxon>
        <taxon>Campylobacterota</taxon>
        <taxon>Epsilonproteobacteria</taxon>
        <taxon>Campylobacterales</taxon>
        <taxon>Helicobacteraceae</taxon>
        <taxon>Helicobacter</taxon>
    </lineage>
</organism>
<dbReference type="AlphaFoldDB" id="A0A3D8IHI6"/>
<accession>A0A3D8IHI6</accession>
<proteinExistence type="predicted"/>
<evidence type="ECO:0000259" key="1">
    <source>
        <dbReference type="Pfam" id="PF10135"/>
    </source>
</evidence>
<gene>
    <name evidence="2" type="ORF">CQA53_08130</name>
</gene>
<sequence>MTIDSTNTLTSLAQTKETDLVQKLKSKVGDKTDSSDKALREQTDKFEAIFIKTLLDTSLNLDNPLYPKQPGSDIYNSMFKEQLAENLSGGFGYSELLFNYLKDKQKRQG</sequence>